<feature type="domain" description="SAM" evidence="1">
    <location>
        <begin position="19"/>
        <end position="57"/>
    </location>
</feature>
<proteinExistence type="predicted"/>
<keyword evidence="3" id="KW-1185">Reference proteome</keyword>
<dbReference type="EMBL" id="CP136892">
    <property type="protein sequence ID" value="WOL00509.1"/>
    <property type="molecule type" value="Genomic_DNA"/>
</dbReference>
<dbReference type="AlphaFoldDB" id="A0AAQ3Q7J1"/>
<organism evidence="2 3">
    <name type="scientific">Canna indica</name>
    <name type="common">Indian-shot</name>
    <dbReference type="NCBI Taxonomy" id="4628"/>
    <lineage>
        <taxon>Eukaryota</taxon>
        <taxon>Viridiplantae</taxon>
        <taxon>Streptophyta</taxon>
        <taxon>Embryophyta</taxon>
        <taxon>Tracheophyta</taxon>
        <taxon>Spermatophyta</taxon>
        <taxon>Magnoliopsida</taxon>
        <taxon>Liliopsida</taxon>
        <taxon>Zingiberales</taxon>
        <taxon>Cannaceae</taxon>
        <taxon>Canna</taxon>
    </lineage>
</organism>
<dbReference type="InterPro" id="IPR001660">
    <property type="entry name" value="SAM"/>
</dbReference>
<sequence>MDWYSWLSKTKLEPELVYHYSLILSSNELDDDDIPLFNHDLLRSMGISVAKHRLHILELASRNNKFSFISKAKSFVAWYVTKHNASAAAIVVVPRPYEDRPRRSWSSSKGGGSRMLMRNKRVNLPGGDDEINGSVSCRWESLFQDLKPT</sequence>
<dbReference type="PANTHER" id="PTHR33915:SF1">
    <property type="entry name" value="OS04G0644100 PROTEIN"/>
    <property type="match status" value="1"/>
</dbReference>
<reference evidence="2 3" key="1">
    <citation type="submission" date="2023-10" db="EMBL/GenBank/DDBJ databases">
        <title>Chromosome-scale genome assembly provides insights into flower coloration mechanisms of Canna indica.</title>
        <authorList>
            <person name="Li C."/>
        </authorList>
    </citation>
    <scope>NUCLEOTIDE SEQUENCE [LARGE SCALE GENOMIC DNA]</scope>
    <source>
        <tissue evidence="2">Flower</tissue>
    </source>
</reference>
<dbReference type="SUPFAM" id="SSF47769">
    <property type="entry name" value="SAM/Pointed domain"/>
    <property type="match status" value="1"/>
</dbReference>
<evidence type="ECO:0000313" key="3">
    <source>
        <dbReference type="Proteomes" id="UP001327560"/>
    </source>
</evidence>
<dbReference type="Proteomes" id="UP001327560">
    <property type="component" value="Chromosome 3"/>
</dbReference>
<dbReference type="Pfam" id="PF07647">
    <property type="entry name" value="SAM_2"/>
    <property type="match status" value="1"/>
</dbReference>
<accession>A0AAQ3Q7J1</accession>
<name>A0AAQ3Q7J1_9LILI</name>
<protein>
    <recommendedName>
        <fullName evidence="1">SAM domain-containing protein</fullName>
    </recommendedName>
</protein>
<dbReference type="CDD" id="cd09487">
    <property type="entry name" value="SAM_superfamily"/>
    <property type="match status" value="1"/>
</dbReference>
<dbReference type="PANTHER" id="PTHR33915">
    <property type="entry name" value="OSJNBA0033G05.11 PROTEIN"/>
    <property type="match status" value="1"/>
</dbReference>
<evidence type="ECO:0000259" key="1">
    <source>
        <dbReference type="Pfam" id="PF07647"/>
    </source>
</evidence>
<dbReference type="InterPro" id="IPR013761">
    <property type="entry name" value="SAM/pointed_sf"/>
</dbReference>
<evidence type="ECO:0000313" key="2">
    <source>
        <dbReference type="EMBL" id="WOL00509.1"/>
    </source>
</evidence>
<dbReference type="Gene3D" id="1.10.150.50">
    <property type="entry name" value="Transcription Factor, Ets-1"/>
    <property type="match status" value="1"/>
</dbReference>
<gene>
    <name evidence="2" type="ORF">Cni_G09222</name>
</gene>